<dbReference type="Proteomes" id="UP000534294">
    <property type="component" value="Unassembled WGS sequence"/>
</dbReference>
<organism evidence="1 2">
    <name type="scientific">Prosthecobacter dejongeii</name>
    <dbReference type="NCBI Taxonomy" id="48465"/>
    <lineage>
        <taxon>Bacteria</taxon>
        <taxon>Pseudomonadati</taxon>
        <taxon>Verrucomicrobiota</taxon>
        <taxon>Verrucomicrobiia</taxon>
        <taxon>Verrucomicrobiales</taxon>
        <taxon>Verrucomicrobiaceae</taxon>
        <taxon>Prosthecobacter</taxon>
    </lineage>
</organism>
<proteinExistence type="predicted"/>
<dbReference type="AlphaFoldDB" id="A0A7W7YM91"/>
<accession>A0A7W7YM91</accession>
<sequence length="145" mass="17043">MAHDPIETDLAQTAPRGNFLHYPTSRLGAKIIPQDLTNFKSRGVSRVERELQQELIELREKYLQVIDSFNWNKLIYEAHFGFEPVIGEVYHLYAVEGKHHLSMIEPESWHQKWIGTFRLNADGRWQLEKVADDFDLRGWISTHVE</sequence>
<evidence type="ECO:0008006" key="3">
    <source>
        <dbReference type="Google" id="ProtNLM"/>
    </source>
</evidence>
<dbReference type="RefSeq" id="WP_184209972.1">
    <property type="nucleotide sequence ID" value="NZ_JACHIF010000006.1"/>
</dbReference>
<reference evidence="1 2" key="1">
    <citation type="submission" date="2020-08" db="EMBL/GenBank/DDBJ databases">
        <title>Genomic Encyclopedia of Type Strains, Phase IV (KMG-IV): sequencing the most valuable type-strain genomes for metagenomic binning, comparative biology and taxonomic classification.</title>
        <authorList>
            <person name="Goeker M."/>
        </authorList>
    </citation>
    <scope>NUCLEOTIDE SEQUENCE [LARGE SCALE GENOMIC DNA]</scope>
    <source>
        <strain evidence="1 2">DSM 12251</strain>
    </source>
</reference>
<gene>
    <name evidence="1" type="ORF">HNQ64_003081</name>
</gene>
<dbReference type="InterPro" id="IPR019534">
    <property type="entry name" value="DUF2452"/>
</dbReference>
<keyword evidence="2" id="KW-1185">Reference proteome</keyword>
<dbReference type="Pfam" id="PF10504">
    <property type="entry name" value="DUF2452"/>
    <property type="match status" value="1"/>
</dbReference>
<comment type="caution">
    <text evidence="1">The sequence shown here is derived from an EMBL/GenBank/DDBJ whole genome shotgun (WGS) entry which is preliminary data.</text>
</comment>
<name>A0A7W7YM91_9BACT</name>
<evidence type="ECO:0000313" key="1">
    <source>
        <dbReference type="EMBL" id="MBB5038816.1"/>
    </source>
</evidence>
<evidence type="ECO:0000313" key="2">
    <source>
        <dbReference type="Proteomes" id="UP000534294"/>
    </source>
</evidence>
<dbReference type="EMBL" id="JACHIF010000006">
    <property type="protein sequence ID" value="MBB5038816.1"/>
    <property type="molecule type" value="Genomic_DNA"/>
</dbReference>
<protein>
    <recommendedName>
        <fullName evidence="3">DUF2452 domain-containing protein</fullName>
    </recommendedName>
</protein>